<protein>
    <recommendedName>
        <fullName evidence="4">Spore coat protein U domain-containing protein</fullName>
    </recommendedName>
</protein>
<keyword evidence="1" id="KW-0732">Signal</keyword>
<dbReference type="Proteomes" id="UP001342418">
    <property type="component" value="Chromosome"/>
</dbReference>
<organism evidence="2 3">
    <name type="scientific">Nitratireductor thuwali</name>
    <dbReference type="NCBI Taxonomy" id="2267699"/>
    <lineage>
        <taxon>Bacteria</taxon>
        <taxon>Pseudomonadati</taxon>
        <taxon>Pseudomonadota</taxon>
        <taxon>Alphaproteobacteria</taxon>
        <taxon>Hyphomicrobiales</taxon>
        <taxon>Phyllobacteriaceae</taxon>
        <taxon>Nitratireductor</taxon>
    </lineage>
</organism>
<dbReference type="EMBL" id="CP030941">
    <property type="protein sequence ID" value="UUP16020.1"/>
    <property type="molecule type" value="Genomic_DNA"/>
</dbReference>
<evidence type="ECO:0000256" key="1">
    <source>
        <dbReference type="SAM" id="SignalP"/>
    </source>
</evidence>
<reference evidence="2 3" key="1">
    <citation type="submission" date="2018-07" db="EMBL/GenBank/DDBJ databases">
        <title>Genome sequence of Nitratireductor thuwali#1536.</title>
        <authorList>
            <person name="Michoud G."/>
            <person name="Merlino G."/>
            <person name="Sefrji F.O."/>
            <person name="Daffonchio D."/>
        </authorList>
    </citation>
    <scope>NUCLEOTIDE SEQUENCE [LARGE SCALE GENOMIC DNA]</scope>
    <source>
        <strain evidence="3">Nit1536</strain>
    </source>
</reference>
<evidence type="ECO:0000313" key="3">
    <source>
        <dbReference type="Proteomes" id="UP001342418"/>
    </source>
</evidence>
<feature type="signal peptide" evidence="1">
    <location>
        <begin position="1"/>
        <end position="21"/>
    </location>
</feature>
<evidence type="ECO:0008006" key="4">
    <source>
        <dbReference type="Google" id="ProtNLM"/>
    </source>
</evidence>
<name>A0ABY5MD89_9HYPH</name>
<gene>
    <name evidence="2" type="ORF">NTH_00460</name>
</gene>
<keyword evidence="3" id="KW-1185">Reference proteome</keyword>
<proteinExistence type="predicted"/>
<accession>A0ABY5MD89</accession>
<dbReference type="RefSeq" id="WP_338528480.1">
    <property type="nucleotide sequence ID" value="NZ_CP030941.1"/>
</dbReference>
<evidence type="ECO:0000313" key="2">
    <source>
        <dbReference type="EMBL" id="UUP16020.1"/>
    </source>
</evidence>
<sequence length="156" mass="15245">MKKLLPFAVAFSTIGIPAANAVNGTVIFNGTILATCLITIGTPGTLVASADFTELSSQNGGGLSGTATVVTTGLGYSLSTSAPASFTSAPADGDANVTFSSSYSASGVTSLLDVVGSVTSPLGLGITNVEVDLAATKPAGIFPAGSYTAEVTVTCE</sequence>
<feature type="chain" id="PRO_5045896991" description="Spore coat protein U domain-containing protein" evidence="1">
    <location>
        <begin position="22"/>
        <end position="156"/>
    </location>
</feature>